<name>A0AAE0ISR4_9PEZI</name>
<reference evidence="2" key="1">
    <citation type="journal article" date="2023" name="Mol. Phylogenet. Evol.">
        <title>Genome-scale phylogeny and comparative genomics of the fungal order Sordariales.</title>
        <authorList>
            <person name="Hensen N."/>
            <person name="Bonometti L."/>
            <person name="Westerberg I."/>
            <person name="Brannstrom I.O."/>
            <person name="Guillou S."/>
            <person name="Cros-Aarteil S."/>
            <person name="Calhoun S."/>
            <person name="Haridas S."/>
            <person name="Kuo A."/>
            <person name="Mondo S."/>
            <person name="Pangilinan J."/>
            <person name="Riley R."/>
            <person name="LaButti K."/>
            <person name="Andreopoulos B."/>
            <person name="Lipzen A."/>
            <person name="Chen C."/>
            <person name="Yan M."/>
            <person name="Daum C."/>
            <person name="Ng V."/>
            <person name="Clum A."/>
            <person name="Steindorff A."/>
            <person name="Ohm R.A."/>
            <person name="Martin F."/>
            <person name="Silar P."/>
            <person name="Natvig D.O."/>
            <person name="Lalanne C."/>
            <person name="Gautier V."/>
            <person name="Ament-Velasquez S.L."/>
            <person name="Kruys A."/>
            <person name="Hutchinson M.I."/>
            <person name="Powell A.J."/>
            <person name="Barry K."/>
            <person name="Miller A.N."/>
            <person name="Grigoriev I.V."/>
            <person name="Debuchy R."/>
            <person name="Gladieux P."/>
            <person name="Hiltunen Thoren M."/>
            <person name="Johannesson H."/>
        </authorList>
    </citation>
    <scope>NUCLEOTIDE SEQUENCE</scope>
    <source>
        <strain evidence="2">CBS 118394</strain>
    </source>
</reference>
<sequence length="256" mass="27843">MPLEPAAASSFPSEETPATLALPPITTPTHGTGGTFSVACSTRIAAAPLICLDLVLKSEQYPSWNKFCRKCTIDQQPRPDTTTPGTGIPGLPDLGSDYLKLGTKFTFDVHMNPDDDTSATGRATALEVSVLEHIDEEEVMDLSGSSGGPAGRQTMTRAGWRVAWKTRTSSPLMPGWMLRSERVQEFVEVDTPFGPRDEPETAYRCWETFYGVLAPVVRMAVGGQLVNGFNVWMRDLKKRAEELERSEGAFAPSSSA</sequence>
<evidence type="ECO:0000256" key="1">
    <source>
        <dbReference type="SAM" id="MobiDB-lite"/>
    </source>
</evidence>
<dbReference type="CDD" id="cd07822">
    <property type="entry name" value="SRPBCC_4"/>
    <property type="match status" value="1"/>
</dbReference>
<feature type="region of interest" description="Disordered" evidence="1">
    <location>
        <begin position="1"/>
        <end position="27"/>
    </location>
</feature>
<feature type="compositionally biased region" description="Low complexity" evidence="1">
    <location>
        <begin position="16"/>
        <end position="27"/>
    </location>
</feature>
<proteinExistence type="predicted"/>
<keyword evidence="3" id="KW-1185">Reference proteome</keyword>
<accession>A0AAE0ISR4</accession>
<dbReference type="Proteomes" id="UP001283341">
    <property type="component" value="Unassembled WGS sequence"/>
</dbReference>
<dbReference type="EMBL" id="JAUEDM010000001">
    <property type="protein sequence ID" value="KAK3330518.1"/>
    <property type="molecule type" value="Genomic_DNA"/>
</dbReference>
<dbReference type="AlphaFoldDB" id="A0AAE0ISR4"/>
<comment type="caution">
    <text evidence="2">The sequence shown here is derived from an EMBL/GenBank/DDBJ whole genome shotgun (WGS) entry which is preliminary data.</text>
</comment>
<evidence type="ECO:0008006" key="4">
    <source>
        <dbReference type="Google" id="ProtNLM"/>
    </source>
</evidence>
<evidence type="ECO:0000313" key="2">
    <source>
        <dbReference type="EMBL" id="KAK3330518.1"/>
    </source>
</evidence>
<protein>
    <recommendedName>
        <fullName evidence="4">Coenzyme Q-binding protein COQ10 START domain-containing protein</fullName>
    </recommendedName>
</protein>
<gene>
    <name evidence="2" type="ORF">B0H66DRAFT_598052</name>
</gene>
<reference evidence="2" key="2">
    <citation type="submission" date="2023-06" db="EMBL/GenBank/DDBJ databases">
        <authorList>
            <consortium name="Lawrence Berkeley National Laboratory"/>
            <person name="Haridas S."/>
            <person name="Hensen N."/>
            <person name="Bonometti L."/>
            <person name="Westerberg I."/>
            <person name="Brannstrom I.O."/>
            <person name="Guillou S."/>
            <person name="Cros-Aarteil S."/>
            <person name="Calhoun S."/>
            <person name="Kuo A."/>
            <person name="Mondo S."/>
            <person name="Pangilinan J."/>
            <person name="Riley R."/>
            <person name="Labutti K."/>
            <person name="Andreopoulos B."/>
            <person name="Lipzen A."/>
            <person name="Chen C."/>
            <person name="Yanf M."/>
            <person name="Daum C."/>
            <person name="Ng V."/>
            <person name="Clum A."/>
            <person name="Steindorff A."/>
            <person name="Ohm R."/>
            <person name="Martin F."/>
            <person name="Silar P."/>
            <person name="Natvig D."/>
            <person name="Lalanne C."/>
            <person name="Gautier V."/>
            <person name="Ament-Velasquez S.L."/>
            <person name="Kruys A."/>
            <person name="Hutchinson M.I."/>
            <person name="Powell A.J."/>
            <person name="Barry K."/>
            <person name="Miller A.N."/>
            <person name="Grigoriev I.V."/>
            <person name="Debuchy R."/>
            <person name="Gladieux P."/>
            <person name="Thoren M.H."/>
            <person name="Johannesson H."/>
        </authorList>
    </citation>
    <scope>NUCLEOTIDE SEQUENCE</scope>
    <source>
        <strain evidence="2">CBS 118394</strain>
    </source>
</reference>
<evidence type="ECO:0000313" key="3">
    <source>
        <dbReference type="Proteomes" id="UP001283341"/>
    </source>
</evidence>
<organism evidence="2 3">
    <name type="scientific">Apodospora peruviana</name>
    <dbReference type="NCBI Taxonomy" id="516989"/>
    <lineage>
        <taxon>Eukaryota</taxon>
        <taxon>Fungi</taxon>
        <taxon>Dikarya</taxon>
        <taxon>Ascomycota</taxon>
        <taxon>Pezizomycotina</taxon>
        <taxon>Sordariomycetes</taxon>
        <taxon>Sordariomycetidae</taxon>
        <taxon>Sordariales</taxon>
        <taxon>Lasiosphaeriaceae</taxon>
        <taxon>Apodospora</taxon>
    </lineage>
</organism>